<dbReference type="EMBL" id="BAABFL010000050">
    <property type="protein sequence ID" value="GAA4648243.1"/>
    <property type="molecule type" value="Genomic_DNA"/>
</dbReference>
<dbReference type="RefSeq" id="WP_345193665.1">
    <property type="nucleotide sequence ID" value="NZ_BAABFL010000050.1"/>
</dbReference>
<reference evidence="2" key="1">
    <citation type="journal article" date="2019" name="Int. J. Syst. Evol. Microbiol.">
        <title>The Global Catalogue of Microorganisms (GCM) 10K type strain sequencing project: providing services to taxonomists for standard genome sequencing and annotation.</title>
        <authorList>
            <consortium name="The Broad Institute Genomics Platform"/>
            <consortium name="The Broad Institute Genome Sequencing Center for Infectious Disease"/>
            <person name="Wu L."/>
            <person name="Ma J."/>
        </authorList>
    </citation>
    <scope>NUCLEOTIDE SEQUENCE [LARGE SCALE GENOMIC DNA]</scope>
    <source>
        <strain evidence="2">JCM 17805</strain>
    </source>
</reference>
<evidence type="ECO:0000313" key="2">
    <source>
        <dbReference type="Proteomes" id="UP001500604"/>
    </source>
</evidence>
<dbReference type="Proteomes" id="UP001500604">
    <property type="component" value="Unassembled WGS sequence"/>
</dbReference>
<evidence type="ECO:0008006" key="3">
    <source>
        <dbReference type="Google" id="ProtNLM"/>
    </source>
</evidence>
<organism evidence="1 2">
    <name type="scientific">Kistimonas scapharcae</name>
    <dbReference type="NCBI Taxonomy" id="1036133"/>
    <lineage>
        <taxon>Bacteria</taxon>
        <taxon>Pseudomonadati</taxon>
        <taxon>Pseudomonadota</taxon>
        <taxon>Gammaproteobacteria</taxon>
        <taxon>Oceanospirillales</taxon>
        <taxon>Endozoicomonadaceae</taxon>
        <taxon>Kistimonas</taxon>
    </lineage>
</organism>
<name>A0ABP8UWG3_9GAMM</name>
<accession>A0ABP8UWG3</accession>
<evidence type="ECO:0000313" key="1">
    <source>
        <dbReference type="EMBL" id="GAA4648243.1"/>
    </source>
</evidence>
<gene>
    <name evidence="1" type="ORF">GCM10023116_05100</name>
</gene>
<sequence>MAIQNPGRSQRAKTAELRKKALELRTLGLSYRHIADQLAISKTAAYRHVVKAIETLENESREDARVNRRLDLERLDWIIREAMKQSLKGDLQAMDRIMKAIDRRARIYGFNAPQKVAHTTPDGTEVAPPTGVVLIPEPMSREEWLKQYGRDDTDSP</sequence>
<proteinExistence type="predicted"/>
<keyword evidence="2" id="KW-1185">Reference proteome</keyword>
<comment type="caution">
    <text evidence="1">The sequence shown here is derived from an EMBL/GenBank/DDBJ whole genome shotgun (WGS) entry which is preliminary data.</text>
</comment>
<protein>
    <recommendedName>
        <fullName evidence="3">Resolvase HTH domain-containing protein</fullName>
    </recommendedName>
</protein>